<dbReference type="GO" id="GO:0005200">
    <property type="term" value="F:structural constituent of cytoskeleton"/>
    <property type="evidence" value="ECO:0007669"/>
    <property type="project" value="TreeGrafter"/>
</dbReference>
<evidence type="ECO:0000256" key="2">
    <source>
        <dbReference type="SAM" id="Phobius"/>
    </source>
</evidence>
<feature type="domain" description="LTD" evidence="3">
    <location>
        <begin position="161"/>
        <end position="241"/>
    </location>
</feature>
<dbReference type="Proteomes" id="UP000095283">
    <property type="component" value="Unplaced"/>
</dbReference>
<dbReference type="Pfam" id="PF00932">
    <property type="entry name" value="LTD"/>
    <property type="match status" value="1"/>
</dbReference>
<organism evidence="4 5">
    <name type="scientific">Heterorhabditis bacteriophora</name>
    <name type="common">Entomopathogenic nematode worm</name>
    <dbReference type="NCBI Taxonomy" id="37862"/>
    <lineage>
        <taxon>Eukaryota</taxon>
        <taxon>Metazoa</taxon>
        <taxon>Ecdysozoa</taxon>
        <taxon>Nematoda</taxon>
        <taxon>Chromadorea</taxon>
        <taxon>Rhabditida</taxon>
        <taxon>Rhabditina</taxon>
        <taxon>Rhabditomorpha</taxon>
        <taxon>Strongyloidea</taxon>
        <taxon>Heterorhabditidae</taxon>
        <taxon>Heterorhabditis</taxon>
    </lineage>
</organism>
<dbReference type="PANTHER" id="PTHR45721">
    <property type="entry name" value="LAMIN DM0-RELATED"/>
    <property type="match status" value="1"/>
</dbReference>
<evidence type="ECO:0000313" key="4">
    <source>
        <dbReference type="Proteomes" id="UP000095283"/>
    </source>
</evidence>
<protein>
    <submittedName>
        <fullName evidence="5">LTD domain-containing protein</fullName>
    </submittedName>
</protein>
<dbReference type="SUPFAM" id="SSF74853">
    <property type="entry name" value="Lamin A/C globular tail domain"/>
    <property type="match status" value="1"/>
</dbReference>
<dbReference type="GO" id="GO:0051664">
    <property type="term" value="P:nuclear pore localization"/>
    <property type="evidence" value="ECO:0007669"/>
    <property type="project" value="TreeGrafter"/>
</dbReference>
<keyword evidence="2" id="KW-0472">Membrane</keyword>
<keyword evidence="2" id="KW-0812">Transmembrane</keyword>
<proteinExistence type="predicted"/>
<dbReference type="GO" id="GO:0031507">
    <property type="term" value="P:heterochromatin formation"/>
    <property type="evidence" value="ECO:0007669"/>
    <property type="project" value="TreeGrafter"/>
</dbReference>
<dbReference type="InterPro" id="IPR001322">
    <property type="entry name" value="Lamin_tail_dom"/>
</dbReference>
<dbReference type="PANTHER" id="PTHR45721:SF6">
    <property type="entry name" value="INTERMEDIATE FILAMENT PROTEIN IFB-1"/>
    <property type="match status" value="1"/>
</dbReference>
<dbReference type="GO" id="GO:0090435">
    <property type="term" value="P:protein localization to nuclear envelope"/>
    <property type="evidence" value="ECO:0007669"/>
    <property type="project" value="TreeGrafter"/>
</dbReference>
<name>A0A1I7WBL1_HETBA</name>
<keyword evidence="1" id="KW-0175">Coiled coil</keyword>
<dbReference type="PROSITE" id="PS51841">
    <property type="entry name" value="LTD"/>
    <property type="match status" value="1"/>
</dbReference>
<dbReference type="GO" id="GO:0006998">
    <property type="term" value="P:nuclear envelope organization"/>
    <property type="evidence" value="ECO:0007669"/>
    <property type="project" value="TreeGrafter"/>
</dbReference>
<evidence type="ECO:0000313" key="5">
    <source>
        <dbReference type="WBParaSite" id="Hba_02093"/>
    </source>
</evidence>
<reference evidence="5" key="1">
    <citation type="submission" date="2016-11" db="UniProtKB">
        <authorList>
            <consortium name="WormBaseParasite"/>
        </authorList>
    </citation>
    <scope>IDENTIFICATION</scope>
</reference>
<evidence type="ECO:0000259" key="3">
    <source>
        <dbReference type="PROSITE" id="PS51841"/>
    </source>
</evidence>
<dbReference type="AlphaFoldDB" id="A0A1I7WBL1"/>
<sequence length="241" mass="27977">MEAVVQYLFLYELYSKLYFGSKEYFQFSIFAGISKTSTTSSLNKENKTWKAGINSRNVKHIYIYIYLFIYLFDMSLNYKLSWILNKCLMLKSPFIERCWKVKRVGRFFVDNSLCSMNQFMWNAIVASVFNGARWLLLATLEYGHCLPTFQSAINQNIPCCFCTQFYVSGNVTIAECDPNGKFITLENTHRTKDENLGDHKLKRKLDKGREISYTIPPNTTLKAGRSMKRATHTQKTIQTGV</sequence>
<keyword evidence="2" id="KW-1133">Transmembrane helix</keyword>
<dbReference type="WBParaSite" id="Hba_02093">
    <property type="protein sequence ID" value="Hba_02093"/>
    <property type="gene ID" value="Hba_02093"/>
</dbReference>
<dbReference type="GO" id="GO:0007097">
    <property type="term" value="P:nuclear migration"/>
    <property type="evidence" value="ECO:0007669"/>
    <property type="project" value="TreeGrafter"/>
</dbReference>
<keyword evidence="4" id="KW-1185">Reference proteome</keyword>
<feature type="transmembrane region" description="Helical" evidence="2">
    <location>
        <begin position="61"/>
        <end position="80"/>
    </location>
</feature>
<dbReference type="GO" id="GO:0005652">
    <property type="term" value="C:nuclear lamina"/>
    <property type="evidence" value="ECO:0007669"/>
    <property type="project" value="TreeGrafter"/>
</dbReference>
<dbReference type="InterPro" id="IPR036415">
    <property type="entry name" value="Lamin_tail_dom_sf"/>
</dbReference>
<dbReference type="Gene3D" id="2.60.40.1260">
    <property type="entry name" value="Lamin Tail domain"/>
    <property type="match status" value="1"/>
</dbReference>
<accession>A0A1I7WBL1</accession>
<evidence type="ECO:0000256" key="1">
    <source>
        <dbReference type="ARBA" id="ARBA00023054"/>
    </source>
</evidence>